<dbReference type="AlphaFoldDB" id="A0A1M4VDW3"/>
<evidence type="ECO:0000256" key="3">
    <source>
        <dbReference type="ARBA" id="ARBA00010871"/>
    </source>
</evidence>
<dbReference type="EMBL" id="FQUM01000002">
    <property type="protein sequence ID" value="SHE67115.1"/>
    <property type="molecule type" value="Genomic_DNA"/>
</dbReference>
<evidence type="ECO:0000256" key="1">
    <source>
        <dbReference type="ARBA" id="ARBA00001936"/>
    </source>
</evidence>
<dbReference type="Gene3D" id="3.30.470.20">
    <property type="entry name" value="ATP-grasp fold, B domain"/>
    <property type="match status" value="1"/>
</dbReference>
<dbReference type="InterPro" id="IPR011127">
    <property type="entry name" value="Dala_Dala_lig_N"/>
</dbReference>
<dbReference type="NCBIfam" id="NF002378">
    <property type="entry name" value="PRK01372.1"/>
    <property type="match status" value="1"/>
</dbReference>
<comment type="function">
    <text evidence="14">Cell wall formation.</text>
</comment>
<keyword evidence="12 14" id="KW-0961">Cell wall biogenesis/degradation</keyword>
<dbReference type="GO" id="GO:0008360">
    <property type="term" value="P:regulation of cell shape"/>
    <property type="evidence" value="ECO:0007669"/>
    <property type="project" value="UniProtKB-KW"/>
</dbReference>
<dbReference type="GO" id="GO:0009252">
    <property type="term" value="P:peptidoglycan biosynthetic process"/>
    <property type="evidence" value="ECO:0007669"/>
    <property type="project" value="UniProtKB-UniRule"/>
</dbReference>
<dbReference type="PROSITE" id="PS00843">
    <property type="entry name" value="DALA_DALA_LIGASE_1"/>
    <property type="match status" value="1"/>
</dbReference>
<dbReference type="Proteomes" id="UP000184164">
    <property type="component" value="Unassembled WGS sequence"/>
</dbReference>
<dbReference type="PIRSF" id="PIRSF039102">
    <property type="entry name" value="Ddl/VanB"/>
    <property type="match status" value="1"/>
</dbReference>
<dbReference type="InterPro" id="IPR013815">
    <property type="entry name" value="ATP_grasp_subdomain_1"/>
</dbReference>
<keyword evidence="9 17" id="KW-0067">ATP-binding</keyword>
<dbReference type="InterPro" id="IPR000291">
    <property type="entry name" value="D-Ala_lig_Van_CS"/>
</dbReference>
<keyword evidence="20" id="KW-1185">Reference proteome</keyword>
<feature type="active site" evidence="15">
    <location>
        <position position="17"/>
    </location>
</feature>
<proteinExistence type="inferred from homology"/>
<feature type="binding site" evidence="16">
    <location>
        <position position="278"/>
    </location>
    <ligand>
        <name>Mg(2+)</name>
        <dbReference type="ChEBI" id="CHEBI:18420"/>
        <label>1</label>
    </ligand>
</feature>
<keyword evidence="10 14" id="KW-0133">Cell shape</keyword>
<evidence type="ECO:0000256" key="6">
    <source>
        <dbReference type="ARBA" id="ARBA00022598"/>
    </source>
</evidence>
<evidence type="ECO:0000256" key="9">
    <source>
        <dbReference type="ARBA" id="ARBA00022840"/>
    </source>
</evidence>
<dbReference type="PROSITE" id="PS50975">
    <property type="entry name" value="ATP_GRASP"/>
    <property type="match status" value="1"/>
</dbReference>
<evidence type="ECO:0000256" key="11">
    <source>
        <dbReference type="ARBA" id="ARBA00022984"/>
    </source>
</evidence>
<feature type="binding site" evidence="16">
    <location>
        <position position="290"/>
    </location>
    <ligand>
        <name>Mg(2+)</name>
        <dbReference type="ChEBI" id="CHEBI:18420"/>
        <label>2</label>
    </ligand>
</feature>
<dbReference type="Gene3D" id="3.30.1490.20">
    <property type="entry name" value="ATP-grasp fold, A domain"/>
    <property type="match status" value="1"/>
</dbReference>
<dbReference type="OrthoDB" id="9813261at2"/>
<keyword evidence="7 16" id="KW-0479">Metal-binding</keyword>
<keyword evidence="16" id="KW-0464">Manganese</keyword>
<dbReference type="UniPathway" id="UPA00219"/>
<dbReference type="InterPro" id="IPR011761">
    <property type="entry name" value="ATP-grasp"/>
</dbReference>
<reference evidence="19 20" key="1">
    <citation type="submission" date="2016-11" db="EMBL/GenBank/DDBJ databases">
        <authorList>
            <person name="Jaros S."/>
            <person name="Januszkiewicz K."/>
            <person name="Wedrychowicz H."/>
        </authorList>
    </citation>
    <scope>NUCLEOTIDE SEQUENCE [LARGE SCALE GENOMIC DNA]</scope>
    <source>
        <strain evidence="19 20">DSM 26910</strain>
    </source>
</reference>
<feature type="active site" evidence="15">
    <location>
        <position position="301"/>
    </location>
</feature>
<evidence type="ECO:0000256" key="5">
    <source>
        <dbReference type="ARBA" id="ARBA00022490"/>
    </source>
</evidence>
<dbReference type="SUPFAM" id="SSF52440">
    <property type="entry name" value="PreATP-grasp domain"/>
    <property type="match status" value="1"/>
</dbReference>
<dbReference type="HAMAP" id="MF_00047">
    <property type="entry name" value="Dala_Dala_lig"/>
    <property type="match status" value="1"/>
</dbReference>
<dbReference type="NCBIfam" id="NF002527">
    <property type="entry name" value="PRK01966.1-3"/>
    <property type="match status" value="1"/>
</dbReference>
<keyword evidence="6 14" id="KW-0436">Ligase</keyword>
<keyword evidence="11 14" id="KW-0573">Peptidoglycan synthesis</keyword>
<dbReference type="InterPro" id="IPR005905">
    <property type="entry name" value="D_ala_D_ala"/>
</dbReference>
<dbReference type="GO" id="GO:0046872">
    <property type="term" value="F:metal ion binding"/>
    <property type="evidence" value="ECO:0007669"/>
    <property type="project" value="UniProtKB-KW"/>
</dbReference>
<dbReference type="GO" id="GO:0008716">
    <property type="term" value="F:D-alanine-D-alanine ligase activity"/>
    <property type="evidence" value="ECO:0007669"/>
    <property type="project" value="UniProtKB-UniRule"/>
</dbReference>
<evidence type="ECO:0000256" key="12">
    <source>
        <dbReference type="ARBA" id="ARBA00023316"/>
    </source>
</evidence>
<dbReference type="InterPro" id="IPR016185">
    <property type="entry name" value="PreATP-grasp_dom_sf"/>
</dbReference>
<evidence type="ECO:0000256" key="15">
    <source>
        <dbReference type="PIRSR" id="PIRSR039102-1"/>
    </source>
</evidence>
<dbReference type="RefSeq" id="WP_072999046.1">
    <property type="nucleotide sequence ID" value="NZ_FQUM01000002.1"/>
</dbReference>
<dbReference type="NCBIfam" id="TIGR01205">
    <property type="entry name" value="D_ala_D_alaTIGR"/>
    <property type="match status" value="1"/>
</dbReference>
<dbReference type="SUPFAM" id="SSF56059">
    <property type="entry name" value="Glutathione synthetase ATP-binding domain-like"/>
    <property type="match status" value="1"/>
</dbReference>
<comment type="cofactor">
    <cofactor evidence="16">
        <name>Mg(2+)</name>
        <dbReference type="ChEBI" id="CHEBI:18420"/>
    </cofactor>
    <cofactor evidence="16">
        <name>Mn(2+)</name>
        <dbReference type="ChEBI" id="CHEBI:29035"/>
    </cofactor>
    <text evidence="16">Binds 2 magnesium or manganese ions per subunit.</text>
</comment>
<name>A0A1M4VDW3_9BACT</name>
<evidence type="ECO:0000256" key="7">
    <source>
        <dbReference type="ARBA" id="ARBA00022723"/>
    </source>
</evidence>
<comment type="pathway">
    <text evidence="14">Cell wall biogenesis; peptidoglycan biosynthesis.</text>
</comment>
<dbReference type="Pfam" id="PF07478">
    <property type="entry name" value="Dala_Dala_lig_C"/>
    <property type="match status" value="1"/>
</dbReference>
<gene>
    <name evidence="14" type="primary">ddl</name>
    <name evidence="19" type="ORF">SAMN05444274_10270</name>
</gene>
<dbReference type="InterPro" id="IPR011095">
    <property type="entry name" value="Dala_Dala_lig_C"/>
</dbReference>
<evidence type="ECO:0000256" key="8">
    <source>
        <dbReference type="ARBA" id="ARBA00022741"/>
    </source>
</evidence>
<dbReference type="GO" id="GO:0071555">
    <property type="term" value="P:cell wall organization"/>
    <property type="evidence" value="ECO:0007669"/>
    <property type="project" value="UniProtKB-KW"/>
</dbReference>
<evidence type="ECO:0000256" key="14">
    <source>
        <dbReference type="HAMAP-Rule" id="MF_00047"/>
    </source>
</evidence>
<keyword evidence="8 17" id="KW-0547">Nucleotide-binding</keyword>
<dbReference type="Gene3D" id="3.40.50.20">
    <property type="match status" value="1"/>
</dbReference>
<sequence>MTKKPNIAVIAGGDSSEFFVSVKSGANVLAAVDTQKFTPWLVQMHGQDWNVMQGENKIAPVDKSDFSFTINGEKTAFDYAYITIHGTPGENGVLQGYFDLLNIPYSSCDVHSSSLTFNKWFCNNYLRSFGITMARSIKISKGEKINSAEIIENLGLPLFVKPNAGGSSFGITKVKSEDKLIEAVEKSWEESSEALIEEFIDGAEFTCGLVKTGGKKIVFPVTEVIPKNEFFDYEAKYTPGATAEITPARLPEDLYEQCQQLSSEIYDLCQCSGIVRIDFILKDKKFYFLEANTTPGMTATSFIPQQINAMGITLQEVITKVIEDKLGTHQ</sequence>
<evidence type="ECO:0000256" key="16">
    <source>
        <dbReference type="PIRSR" id="PIRSR039102-3"/>
    </source>
</evidence>
<feature type="binding site" evidence="16">
    <location>
        <position position="290"/>
    </location>
    <ligand>
        <name>Mg(2+)</name>
        <dbReference type="ChEBI" id="CHEBI:18420"/>
        <label>1</label>
    </ligand>
</feature>
<comment type="subcellular location">
    <subcellularLocation>
        <location evidence="2 14">Cytoplasm</location>
    </subcellularLocation>
</comment>
<feature type="active site" evidence="15">
    <location>
        <position position="167"/>
    </location>
</feature>
<dbReference type="Pfam" id="PF01820">
    <property type="entry name" value="Dala_Dala_lig_N"/>
    <property type="match status" value="1"/>
</dbReference>
<dbReference type="EC" id="6.3.2.4" evidence="4 14"/>
<protein>
    <recommendedName>
        <fullName evidence="4 14">D-alanine--D-alanine ligase</fullName>
        <ecNumber evidence="4 14">6.3.2.4</ecNumber>
    </recommendedName>
    <alternativeName>
        <fullName evidence="14">D-Ala-D-Ala ligase</fullName>
    </alternativeName>
    <alternativeName>
        <fullName evidence="14">D-alanylalanine synthetase</fullName>
    </alternativeName>
</protein>
<evidence type="ECO:0000256" key="4">
    <source>
        <dbReference type="ARBA" id="ARBA00012216"/>
    </source>
</evidence>
<dbReference type="PANTHER" id="PTHR23132:SF23">
    <property type="entry name" value="D-ALANINE--D-ALANINE LIGASE B"/>
    <property type="match status" value="1"/>
</dbReference>
<dbReference type="STRING" id="1484053.SAMN05444274_10270"/>
<feature type="domain" description="ATP-grasp" evidence="18">
    <location>
        <begin position="123"/>
        <end position="323"/>
    </location>
</feature>
<feature type="binding site" evidence="16">
    <location>
        <position position="292"/>
    </location>
    <ligand>
        <name>Mg(2+)</name>
        <dbReference type="ChEBI" id="CHEBI:18420"/>
        <label>2</label>
    </ligand>
</feature>
<evidence type="ECO:0000313" key="19">
    <source>
        <dbReference type="EMBL" id="SHE67115.1"/>
    </source>
</evidence>
<comment type="similarity">
    <text evidence="3 14">Belongs to the D-alanine--D-alanine ligase family.</text>
</comment>
<evidence type="ECO:0000313" key="20">
    <source>
        <dbReference type="Proteomes" id="UP000184164"/>
    </source>
</evidence>
<evidence type="ECO:0000256" key="17">
    <source>
        <dbReference type="PROSITE-ProRule" id="PRU00409"/>
    </source>
</evidence>
<keyword evidence="5 14" id="KW-0963">Cytoplasm</keyword>
<accession>A0A1M4VDW3</accession>
<organism evidence="19 20">
    <name type="scientific">Mariniphaga anaerophila</name>
    <dbReference type="NCBI Taxonomy" id="1484053"/>
    <lineage>
        <taxon>Bacteria</taxon>
        <taxon>Pseudomonadati</taxon>
        <taxon>Bacteroidota</taxon>
        <taxon>Bacteroidia</taxon>
        <taxon>Marinilabiliales</taxon>
        <taxon>Prolixibacteraceae</taxon>
        <taxon>Mariniphaga</taxon>
    </lineage>
</organism>
<evidence type="ECO:0000256" key="10">
    <source>
        <dbReference type="ARBA" id="ARBA00022960"/>
    </source>
</evidence>
<evidence type="ECO:0000256" key="2">
    <source>
        <dbReference type="ARBA" id="ARBA00004496"/>
    </source>
</evidence>
<dbReference type="GO" id="GO:0005524">
    <property type="term" value="F:ATP binding"/>
    <property type="evidence" value="ECO:0007669"/>
    <property type="project" value="UniProtKB-UniRule"/>
</dbReference>
<evidence type="ECO:0000259" key="18">
    <source>
        <dbReference type="PROSITE" id="PS50975"/>
    </source>
</evidence>
<comment type="cofactor">
    <cofactor evidence="1">
        <name>Mn(2+)</name>
        <dbReference type="ChEBI" id="CHEBI:29035"/>
    </cofactor>
</comment>
<dbReference type="GO" id="GO:0005737">
    <property type="term" value="C:cytoplasm"/>
    <property type="evidence" value="ECO:0007669"/>
    <property type="project" value="UniProtKB-SubCell"/>
</dbReference>
<evidence type="ECO:0000256" key="13">
    <source>
        <dbReference type="ARBA" id="ARBA00047614"/>
    </source>
</evidence>
<comment type="catalytic activity">
    <reaction evidence="13 14">
        <text>2 D-alanine + ATP = D-alanyl-D-alanine + ADP + phosphate + H(+)</text>
        <dbReference type="Rhea" id="RHEA:11224"/>
        <dbReference type="ChEBI" id="CHEBI:15378"/>
        <dbReference type="ChEBI" id="CHEBI:30616"/>
        <dbReference type="ChEBI" id="CHEBI:43474"/>
        <dbReference type="ChEBI" id="CHEBI:57416"/>
        <dbReference type="ChEBI" id="CHEBI:57822"/>
        <dbReference type="ChEBI" id="CHEBI:456216"/>
        <dbReference type="EC" id="6.3.2.4"/>
    </reaction>
</comment>
<dbReference type="PANTHER" id="PTHR23132">
    <property type="entry name" value="D-ALANINE--D-ALANINE LIGASE"/>
    <property type="match status" value="1"/>
</dbReference>
<keyword evidence="16" id="KW-0460">Magnesium</keyword>